<evidence type="ECO:0000256" key="1">
    <source>
        <dbReference type="ARBA" id="ARBA00004613"/>
    </source>
</evidence>
<accession>A0A6S6TGT1</accession>
<dbReference type="SUPFAM" id="SSF117074">
    <property type="entry name" value="Hypothetical protein PA1324"/>
    <property type="match status" value="1"/>
</dbReference>
<keyword evidence="3" id="KW-0732">Signal</keyword>
<dbReference type="EMBL" id="CACVAS010000072">
    <property type="protein sequence ID" value="CAA6815667.1"/>
    <property type="molecule type" value="Genomic_DNA"/>
</dbReference>
<proteinExistence type="predicted"/>
<dbReference type="SUPFAM" id="SSF49265">
    <property type="entry name" value="Fibronectin type III"/>
    <property type="match status" value="1"/>
</dbReference>
<dbReference type="Gene3D" id="2.60.40.10">
    <property type="entry name" value="Immunoglobulins"/>
    <property type="match status" value="2"/>
</dbReference>
<dbReference type="InterPro" id="IPR033764">
    <property type="entry name" value="Sdr_B"/>
</dbReference>
<dbReference type="InterPro" id="IPR036116">
    <property type="entry name" value="FN3_sf"/>
</dbReference>
<name>A0A6S6TGT1_9BACT</name>
<feature type="domain" description="Fibronectin type-III" evidence="4">
    <location>
        <begin position="149"/>
        <end position="226"/>
    </location>
</feature>
<sequence>MINSIQAIVDAGETDVDNDFIEEEMAKITGRIDESLPDGSLMPIEDITLVLYDQDGEEVARTTTDSEGEYSFMVPPGNYYIQEIQPEGYLDVSENEGGADGEPVNPVPNRVNVTVVAGELDVSNDFIESLLSPTATPTPTAGPTATPEPTPVVKAENMEAEEITDRSVKLLWSDPEAGNESSFVIYANGIRVAVVGPNRREYTLAELEPETTYKFELIVYTEYDNYYFGYITVKTDKQGLGWLPAIYHMLD</sequence>
<evidence type="ECO:0000256" key="3">
    <source>
        <dbReference type="ARBA" id="ARBA00022729"/>
    </source>
</evidence>
<dbReference type="SMART" id="SM00060">
    <property type="entry name" value="FN3"/>
    <property type="match status" value="1"/>
</dbReference>
<dbReference type="CDD" id="cd00063">
    <property type="entry name" value="FN3"/>
    <property type="match status" value="1"/>
</dbReference>
<dbReference type="Pfam" id="PF17210">
    <property type="entry name" value="SdrD_B"/>
    <property type="match status" value="1"/>
</dbReference>
<evidence type="ECO:0000313" key="5">
    <source>
        <dbReference type="EMBL" id="CAA6815667.1"/>
    </source>
</evidence>
<keyword evidence="2" id="KW-0964">Secreted</keyword>
<dbReference type="Pfam" id="PF00041">
    <property type="entry name" value="fn3"/>
    <property type="match status" value="1"/>
</dbReference>
<gene>
    <name evidence="5" type="ORF">HELGO_WM14555</name>
</gene>
<evidence type="ECO:0000256" key="2">
    <source>
        <dbReference type="ARBA" id="ARBA00022525"/>
    </source>
</evidence>
<protein>
    <recommendedName>
        <fullName evidence="4">Fibronectin type-III domain-containing protein</fullName>
    </recommendedName>
</protein>
<dbReference type="GO" id="GO:0005576">
    <property type="term" value="C:extracellular region"/>
    <property type="evidence" value="ECO:0007669"/>
    <property type="project" value="UniProtKB-SubCell"/>
</dbReference>
<dbReference type="InterPro" id="IPR013783">
    <property type="entry name" value="Ig-like_fold"/>
</dbReference>
<dbReference type="InterPro" id="IPR003961">
    <property type="entry name" value="FN3_dom"/>
</dbReference>
<reference evidence="5" key="1">
    <citation type="submission" date="2020-01" db="EMBL/GenBank/DDBJ databases">
        <authorList>
            <person name="Meier V. D."/>
            <person name="Meier V D."/>
        </authorList>
    </citation>
    <scope>NUCLEOTIDE SEQUENCE</scope>
    <source>
        <strain evidence="5">HLG_WM_MAG_01</strain>
    </source>
</reference>
<dbReference type="AlphaFoldDB" id="A0A6S6TGT1"/>
<evidence type="ECO:0000259" key="4">
    <source>
        <dbReference type="SMART" id="SM00060"/>
    </source>
</evidence>
<comment type="subcellular location">
    <subcellularLocation>
        <location evidence="1">Secreted</location>
    </subcellularLocation>
</comment>
<organism evidence="5">
    <name type="scientific">uncultured Sulfurovum sp</name>
    <dbReference type="NCBI Taxonomy" id="269237"/>
    <lineage>
        <taxon>Bacteria</taxon>
        <taxon>Pseudomonadati</taxon>
        <taxon>Campylobacterota</taxon>
        <taxon>Epsilonproteobacteria</taxon>
        <taxon>Campylobacterales</taxon>
        <taxon>Sulfurovaceae</taxon>
        <taxon>Sulfurovum</taxon>
        <taxon>environmental samples</taxon>
    </lineage>
</organism>